<reference evidence="1" key="1">
    <citation type="submission" date="2023-06" db="EMBL/GenBank/DDBJ databases">
        <authorList>
            <consortium name="Lawrence Berkeley National Laboratory"/>
            <person name="Ahrendt S."/>
            <person name="Sahu N."/>
            <person name="Indic B."/>
            <person name="Wong-Bajracharya J."/>
            <person name="Merenyi Z."/>
            <person name="Ke H.-M."/>
            <person name="Monk M."/>
            <person name="Kocsube S."/>
            <person name="Drula E."/>
            <person name="Lipzen A."/>
            <person name="Balint B."/>
            <person name="Henrissat B."/>
            <person name="Andreopoulos B."/>
            <person name="Martin F.M."/>
            <person name="Harder C.B."/>
            <person name="Rigling D."/>
            <person name="Ford K.L."/>
            <person name="Foster G.D."/>
            <person name="Pangilinan J."/>
            <person name="Papanicolaou A."/>
            <person name="Barry K."/>
            <person name="LaButti K."/>
            <person name="Viragh M."/>
            <person name="Koriabine M."/>
            <person name="Yan M."/>
            <person name="Riley R."/>
            <person name="Champramary S."/>
            <person name="Plett K.L."/>
            <person name="Tsai I.J."/>
            <person name="Slot J."/>
            <person name="Sipos G."/>
            <person name="Plett J."/>
            <person name="Nagy L.G."/>
            <person name="Grigoriev I.V."/>
        </authorList>
    </citation>
    <scope>NUCLEOTIDE SEQUENCE</scope>
    <source>
        <strain evidence="1">HWK02</strain>
    </source>
</reference>
<sequence>MNANRKFVHSGSIGGQHVYVCLSALLPGLSGPGHAQHLSHNAYLVVIGSTSLQDIQLTSILSPNITLRDAKTLAEKFKFESRYSNTNGNGHGTRQYITSYASICCRKAFFAAD</sequence>
<dbReference type="EMBL" id="JAUEPU010000023">
    <property type="protein sequence ID" value="KAK0493838.1"/>
    <property type="molecule type" value="Genomic_DNA"/>
</dbReference>
<evidence type="ECO:0000313" key="2">
    <source>
        <dbReference type="Proteomes" id="UP001175228"/>
    </source>
</evidence>
<dbReference type="AlphaFoldDB" id="A0AA39Q2Y4"/>
<gene>
    <name evidence="1" type="ORF">EDD18DRAFT_1107810</name>
</gene>
<dbReference type="Proteomes" id="UP001175228">
    <property type="component" value="Unassembled WGS sequence"/>
</dbReference>
<organism evidence="1 2">
    <name type="scientific">Armillaria luteobubalina</name>
    <dbReference type="NCBI Taxonomy" id="153913"/>
    <lineage>
        <taxon>Eukaryota</taxon>
        <taxon>Fungi</taxon>
        <taxon>Dikarya</taxon>
        <taxon>Basidiomycota</taxon>
        <taxon>Agaricomycotina</taxon>
        <taxon>Agaricomycetes</taxon>
        <taxon>Agaricomycetidae</taxon>
        <taxon>Agaricales</taxon>
        <taxon>Marasmiineae</taxon>
        <taxon>Physalacriaceae</taxon>
        <taxon>Armillaria</taxon>
    </lineage>
</organism>
<name>A0AA39Q2Y4_9AGAR</name>
<comment type="caution">
    <text evidence="1">The sequence shown here is derived from an EMBL/GenBank/DDBJ whole genome shotgun (WGS) entry which is preliminary data.</text>
</comment>
<accession>A0AA39Q2Y4</accession>
<evidence type="ECO:0000313" key="1">
    <source>
        <dbReference type="EMBL" id="KAK0493838.1"/>
    </source>
</evidence>
<protein>
    <submittedName>
        <fullName evidence="1">Uncharacterized protein</fullName>
    </submittedName>
</protein>
<proteinExistence type="predicted"/>
<keyword evidence="2" id="KW-1185">Reference proteome</keyword>